<accession>A0ABQ7FRM8</accession>
<evidence type="ECO:0000313" key="7">
    <source>
        <dbReference type="Proteomes" id="UP000621266"/>
    </source>
</evidence>
<feature type="region of interest" description="Disordered" evidence="4">
    <location>
        <begin position="1"/>
        <end position="21"/>
    </location>
</feature>
<dbReference type="SUPFAM" id="SSF53335">
    <property type="entry name" value="S-adenosyl-L-methionine-dependent methyltransferases"/>
    <property type="match status" value="1"/>
</dbReference>
<dbReference type="Gene3D" id="3.40.50.150">
    <property type="entry name" value="Vaccinia Virus protein VP39"/>
    <property type="match status" value="1"/>
</dbReference>
<name>A0ABQ7FRM8_9ACTN</name>
<dbReference type="GO" id="GO:0032259">
    <property type="term" value="P:methylation"/>
    <property type="evidence" value="ECO:0007669"/>
    <property type="project" value="UniProtKB-KW"/>
</dbReference>
<evidence type="ECO:0000313" key="6">
    <source>
        <dbReference type="EMBL" id="KAF4410616.1"/>
    </source>
</evidence>
<evidence type="ECO:0000256" key="2">
    <source>
        <dbReference type="ARBA" id="ARBA00022679"/>
    </source>
</evidence>
<dbReference type="PANTHER" id="PTHR43464:SF19">
    <property type="entry name" value="UBIQUINONE BIOSYNTHESIS O-METHYLTRANSFERASE, MITOCHONDRIAL"/>
    <property type="match status" value="1"/>
</dbReference>
<dbReference type="PANTHER" id="PTHR43464">
    <property type="entry name" value="METHYLTRANSFERASE"/>
    <property type="match status" value="1"/>
</dbReference>
<dbReference type="InterPro" id="IPR029063">
    <property type="entry name" value="SAM-dependent_MTases_sf"/>
</dbReference>
<evidence type="ECO:0000256" key="4">
    <source>
        <dbReference type="SAM" id="MobiDB-lite"/>
    </source>
</evidence>
<proteinExistence type="predicted"/>
<protein>
    <submittedName>
        <fullName evidence="6">Class I SAM-dependent methyltransferase</fullName>
    </submittedName>
</protein>
<dbReference type="GO" id="GO:0008168">
    <property type="term" value="F:methyltransferase activity"/>
    <property type="evidence" value="ECO:0007669"/>
    <property type="project" value="UniProtKB-KW"/>
</dbReference>
<feature type="domain" description="Methyltransferase" evidence="5">
    <location>
        <begin position="40"/>
        <end position="134"/>
    </location>
</feature>
<dbReference type="Proteomes" id="UP000621266">
    <property type="component" value="Unassembled WGS sequence"/>
</dbReference>
<gene>
    <name evidence="6" type="ORF">GCU69_02875</name>
</gene>
<dbReference type="EMBL" id="WHPN01000054">
    <property type="protein sequence ID" value="KAF4410616.1"/>
    <property type="molecule type" value="Genomic_DNA"/>
</dbReference>
<dbReference type="Pfam" id="PF13649">
    <property type="entry name" value="Methyltransf_25"/>
    <property type="match status" value="1"/>
</dbReference>
<keyword evidence="3" id="KW-0949">S-adenosyl-L-methionine</keyword>
<dbReference type="InterPro" id="IPR041698">
    <property type="entry name" value="Methyltransf_25"/>
</dbReference>
<keyword evidence="1 6" id="KW-0489">Methyltransferase</keyword>
<evidence type="ECO:0000256" key="3">
    <source>
        <dbReference type="ARBA" id="ARBA00022691"/>
    </source>
</evidence>
<comment type="caution">
    <text evidence="6">The sequence shown here is derived from an EMBL/GenBank/DDBJ whole genome shotgun (WGS) entry which is preliminary data.</text>
</comment>
<keyword evidence="7" id="KW-1185">Reference proteome</keyword>
<dbReference type="CDD" id="cd02440">
    <property type="entry name" value="AdoMet_MTases"/>
    <property type="match status" value="1"/>
</dbReference>
<evidence type="ECO:0000259" key="5">
    <source>
        <dbReference type="Pfam" id="PF13649"/>
    </source>
</evidence>
<organism evidence="6 7">
    <name type="scientific">Streptomyces lycii</name>
    <dbReference type="NCBI Taxonomy" id="2654337"/>
    <lineage>
        <taxon>Bacteria</taxon>
        <taxon>Bacillati</taxon>
        <taxon>Actinomycetota</taxon>
        <taxon>Actinomycetes</taxon>
        <taxon>Kitasatosporales</taxon>
        <taxon>Streptomycetaceae</taxon>
        <taxon>Streptomyces</taxon>
    </lineage>
</organism>
<reference evidence="6 7" key="1">
    <citation type="submission" date="2019-10" db="EMBL/GenBank/DDBJ databases">
        <title>Streptomyces tenebrisbrunneis sp.nov., an endogenous actinomycete isolated from of Lycium ruthenicum.</title>
        <authorList>
            <person name="Ma L."/>
        </authorList>
    </citation>
    <scope>NUCLEOTIDE SEQUENCE [LARGE SCALE GENOMIC DNA]</scope>
    <source>
        <strain evidence="6 7">TRM 66187</strain>
    </source>
</reference>
<keyword evidence="2" id="KW-0808">Transferase</keyword>
<evidence type="ECO:0000256" key="1">
    <source>
        <dbReference type="ARBA" id="ARBA00022603"/>
    </source>
</evidence>
<dbReference type="RefSeq" id="WP_143671105.1">
    <property type="nucleotide sequence ID" value="NZ_WHPN01000054.1"/>
</dbReference>
<sequence>MDPNTGDGRAGARRWNPAGDGAPPSAEIAWLARSGGIASVLDAGCGWGRHLAVFAGTARTLHGFDPDEEGVAATRERLRGAAADTRAWAATLASAEPPAAPYDVVVCYGVLHFLPRTERADAYDRLASWTRPGGLLAIASFNAAVPIPPDLRPLMPEPPPDSGELRTRFADWETVRARSHVFDDEHEGGIRHTHSIDRLIVRAPGRT</sequence>